<dbReference type="AlphaFoldDB" id="A0A5S5AWA1"/>
<dbReference type="NCBIfam" id="NF040898">
    <property type="entry name" value="CC_mini_metal"/>
    <property type="match status" value="1"/>
</dbReference>
<dbReference type="EMBL" id="VNHO01000005">
    <property type="protein sequence ID" value="TYP57631.1"/>
    <property type="molecule type" value="Genomic_DNA"/>
</dbReference>
<reference evidence="1 2" key="1">
    <citation type="submission" date="2019-07" db="EMBL/GenBank/DDBJ databases">
        <title>Genomic Encyclopedia of Type Strains, Phase I: the one thousand microbial genomes (KMG-I) project.</title>
        <authorList>
            <person name="Kyrpides N."/>
        </authorList>
    </citation>
    <scope>NUCLEOTIDE SEQUENCE [LARGE SCALE GENOMIC DNA]</scope>
    <source>
        <strain evidence="1 2">DSM 16647</strain>
    </source>
</reference>
<name>A0A5S5AWA1_9FIRM</name>
<accession>A0A5S5AWA1</accession>
<proteinExistence type="predicted"/>
<comment type="caution">
    <text evidence="1">The sequence shown here is derived from an EMBL/GenBank/DDBJ whole genome shotgun (WGS) entry which is preliminary data.</text>
</comment>
<gene>
    <name evidence="1" type="ORF">LZ11_00624</name>
</gene>
<sequence length="45" mass="5336">MAGWLSRFLENLAKANEKTFRGKKMDCCELHRDQEKRPVSIKNKK</sequence>
<keyword evidence="2" id="KW-1185">Reference proteome</keyword>
<evidence type="ECO:0000313" key="1">
    <source>
        <dbReference type="EMBL" id="TYP57631.1"/>
    </source>
</evidence>
<dbReference type="RefSeq" id="WP_170240266.1">
    <property type="nucleotide sequence ID" value="NZ_VNHO01000005.1"/>
</dbReference>
<protein>
    <submittedName>
        <fullName evidence="1">Uncharacterized protein</fullName>
    </submittedName>
</protein>
<evidence type="ECO:0000313" key="2">
    <source>
        <dbReference type="Proteomes" id="UP000322294"/>
    </source>
</evidence>
<dbReference type="Proteomes" id="UP000322294">
    <property type="component" value="Unassembled WGS sequence"/>
</dbReference>
<organism evidence="1 2">
    <name type="scientific">Thermosediminibacter litoriperuensis</name>
    <dbReference type="NCBI Taxonomy" id="291989"/>
    <lineage>
        <taxon>Bacteria</taxon>
        <taxon>Bacillati</taxon>
        <taxon>Bacillota</taxon>
        <taxon>Clostridia</taxon>
        <taxon>Thermosediminibacterales</taxon>
        <taxon>Thermosediminibacteraceae</taxon>
        <taxon>Thermosediminibacter</taxon>
    </lineage>
</organism>